<sequence>MKRFFHFPTNCFNRVAYLLLEPNFDLQYIMVNKVSSLPFLKNGGEIGELMRTKDWSNTAVGTPDTWPQSLRTSINLLLNSKFPMFVWWGKELTTFYNDGYRTIAGGKHPDLLGKSGREGWAEIWDDLSPLVDAVFNGQSTWAEDQLLLIDRRGFIEESYFTFSYSPIVDESGTINGLFCAVIETTEKVLAAHKVEQSERNLRATILQSPVAMCILKGPSFVVEIANNRIFEIWGREEAELLNKPIFEGLPEARNQGLEDLLNRVLVKGETINASEQPVQLPRKGEIETRFLNFVYEPFRDLDGTISGIIVVAVDVTEQVLTRHKVEEGELRFRSLADNSPMIVYMVEPDAEARMSYFNKTWLTYTGQGYEEALGRAWDGIVHPEDVQGIFERYVPAFQNKEPYTLPAVRLKRHDGQYRWHLFKGTPRYLPTGEFMGYIGVGIEIHEQIIATEALKESEARANAAIEIARLGTFEINVKKHTIIHSPRSADILGLDPTKQWPYQTFIDAVNPEDQPIRQKALEIAKQTGVLFYEARIIQTDQNIRWVRLNGHFVQPDSEPLIIGTLMDITEERKAAELLELKVEKRTLELALANKALMQSNLELSRSNSNLEEFAHAASHDMKEPIRKVLTFTNRLKLTLRNRLSEKEQYLFDRVENAAHRMGLLVDDLLEFSKVSEKPMEKEEVNLNVKVNIVLSDLELIIEEQNAEIEVGQLPTIKGYKRQLQQLLQNILSNALKYSKPKQTPVILISSRVVFGYDVADKVLPEQKDQKFHLIEIKDNGIGFKQEYADKIFKMFQRLHGKEEYSGTGIGLSIARKVVENHNGFIWAESQLDEGAIFYVLLPA</sequence>
<dbReference type="PROSITE" id="PS50109">
    <property type="entry name" value="HIS_KIN"/>
    <property type="match status" value="1"/>
</dbReference>
<dbReference type="InterPro" id="IPR003594">
    <property type="entry name" value="HATPase_dom"/>
</dbReference>
<dbReference type="PANTHER" id="PTHR43304:SF1">
    <property type="entry name" value="PAC DOMAIN-CONTAINING PROTEIN"/>
    <property type="match status" value="1"/>
</dbReference>
<evidence type="ECO:0000313" key="9">
    <source>
        <dbReference type="EMBL" id="SHF52805.1"/>
    </source>
</evidence>
<dbReference type="Pfam" id="PF08447">
    <property type="entry name" value="PAS_3"/>
    <property type="match status" value="1"/>
</dbReference>
<dbReference type="Gene3D" id="3.30.450.20">
    <property type="entry name" value="PAS domain"/>
    <property type="match status" value="4"/>
</dbReference>
<dbReference type="InterPro" id="IPR036890">
    <property type="entry name" value="HATPase_C_sf"/>
</dbReference>
<dbReference type="InterPro" id="IPR035965">
    <property type="entry name" value="PAS-like_dom_sf"/>
</dbReference>
<dbReference type="GO" id="GO:0000155">
    <property type="term" value="F:phosphorelay sensor kinase activity"/>
    <property type="evidence" value="ECO:0007669"/>
    <property type="project" value="InterPro"/>
</dbReference>
<dbReference type="CDD" id="cd00130">
    <property type="entry name" value="PAS"/>
    <property type="match status" value="1"/>
</dbReference>
<dbReference type="InterPro" id="IPR000700">
    <property type="entry name" value="PAS-assoc_C"/>
</dbReference>
<dbReference type="PROSITE" id="PS50112">
    <property type="entry name" value="PAS"/>
    <property type="match status" value="1"/>
</dbReference>
<reference evidence="9 10" key="1">
    <citation type="submission" date="2016-11" db="EMBL/GenBank/DDBJ databases">
        <authorList>
            <person name="Jaros S."/>
            <person name="Januszkiewicz K."/>
            <person name="Wedrychowicz H."/>
        </authorList>
    </citation>
    <scope>NUCLEOTIDE SEQUENCE [LARGE SCALE GENOMIC DNA]</scope>
    <source>
        <strain evidence="9 10">DSM 26897</strain>
    </source>
</reference>
<evidence type="ECO:0000259" key="8">
    <source>
        <dbReference type="PROSITE" id="PS50113"/>
    </source>
</evidence>
<name>A0A1M5CDL3_9BACT</name>
<dbReference type="SMART" id="SM00086">
    <property type="entry name" value="PAC"/>
    <property type="match status" value="3"/>
</dbReference>
<dbReference type="SMART" id="SM00387">
    <property type="entry name" value="HATPase_c"/>
    <property type="match status" value="1"/>
</dbReference>
<accession>A0A1M5CDL3</accession>
<dbReference type="SUPFAM" id="SSF55785">
    <property type="entry name" value="PYP-like sensor domain (PAS domain)"/>
    <property type="match status" value="4"/>
</dbReference>
<keyword evidence="4" id="KW-0808">Transferase</keyword>
<dbReference type="Pfam" id="PF02518">
    <property type="entry name" value="HATPase_c"/>
    <property type="match status" value="1"/>
</dbReference>
<evidence type="ECO:0000259" key="7">
    <source>
        <dbReference type="PROSITE" id="PS50112"/>
    </source>
</evidence>
<evidence type="ECO:0000256" key="4">
    <source>
        <dbReference type="ARBA" id="ARBA00022679"/>
    </source>
</evidence>
<dbReference type="InterPro" id="IPR052162">
    <property type="entry name" value="Sensor_kinase/Photoreceptor"/>
</dbReference>
<dbReference type="AlphaFoldDB" id="A0A1M5CDL3"/>
<evidence type="ECO:0000259" key="6">
    <source>
        <dbReference type="PROSITE" id="PS50109"/>
    </source>
</evidence>
<keyword evidence="3" id="KW-0597">Phosphoprotein</keyword>
<dbReference type="InterPro" id="IPR003661">
    <property type="entry name" value="HisK_dim/P_dom"/>
</dbReference>
<dbReference type="InterPro" id="IPR000014">
    <property type="entry name" value="PAS"/>
</dbReference>
<feature type="domain" description="PAC" evidence="8">
    <location>
        <begin position="530"/>
        <end position="580"/>
    </location>
</feature>
<dbReference type="Gene3D" id="3.30.565.10">
    <property type="entry name" value="Histidine kinase-like ATPase, C-terminal domain"/>
    <property type="match status" value="1"/>
</dbReference>
<dbReference type="FunFam" id="3.30.565.10:FF:000006">
    <property type="entry name" value="Sensor histidine kinase WalK"/>
    <property type="match status" value="1"/>
</dbReference>
<dbReference type="OrthoDB" id="607558at2"/>
<dbReference type="CDD" id="cd00082">
    <property type="entry name" value="HisKA"/>
    <property type="match status" value="1"/>
</dbReference>
<evidence type="ECO:0000256" key="2">
    <source>
        <dbReference type="ARBA" id="ARBA00012438"/>
    </source>
</evidence>
<dbReference type="SMART" id="SM00388">
    <property type="entry name" value="HisKA"/>
    <property type="match status" value="1"/>
</dbReference>
<dbReference type="PROSITE" id="PS50113">
    <property type="entry name" value="PAC"/>
    <property type="match status" value="3"/>
</dbReference>
<dbReference type="SMART" id="SM00091">
    <property type="entry name" value="PAS"/>
    <property type="match status" value="4"/>
</dbReference>
<dbReference type="EC" id="2.7.13.3" evidence="2"/>
<feature type="domain" description="PAC" evidence="8">
    <location>
        <begin position="404"/>
        <end position="456"/>
    </location>
</feature>
<evidence type="ECO:0000256" key="1">
    <source>
        <dbReference type="ARBA" id="ARBA00000085"/>
    </source>
</evidence>
<comment type="catalytic activity">
    <reaction evidence="1">
        <text>ATP + protein L-histidine = ADP + protein N-phospho-L-histidine.</text>
        <dbReference type="EC" id="2.7.13.3"/>
    </reaction>
</comment>
<dbReference type="FunFam" id="3.30.450.20:FF:000099">
    <property type="entry name" value="Sensory box sensor histidine kinase"/>
    <property type="match status" value="1"/>
</dbReference>
<dbReference type="Pfam" id="PF00512">
    <property type="entry name" value="HisKA"/>
    <property type="match status" value="1"/>
</dbReference>
<feature type="domain" description="PAC" evidence="8">
    <location>
        <begin position="274"/>
        <end position="327"/>
    </location>
</feature>
<dbReference type="InterPro" id="IPR005467">
    <property type="entry name" value="His_kinase_dom"/>
</dbReference>
<keyword evidence="10" id="KW-1185">Reference proteome</keyword>
<evidence type="ECO:0000256" key="3">
    <source>
        <dbReference type="ARBA" id="ARBA00022553"/>
    </source>
</evidence>
<dbReference type="InterPro" id="IPR001610">
    <property type="entry name" value="PAC"/>
</dbReference>
<dbReference type="EMBL" id="FQUO01000009">
    <property type="protein sequence ID" value="SHF52805.1"/>
    <property type="molecule type" value="Genomic_DNA"/>
</dbReference>
<protein>
    <recommendedName>
        <fullName evidence="2">histidine kinase</fullName>
        <ecNumber evidence="2">2.7.13.3</ecNumber>
    </recommendedName>
</protein>
<dbReference type="InterPro" id="IPR013655">
    <property type="entry name" value="PAS_fold_3"/>
</dbReference>
<dbReference type="SUPFAM" id="SSF47384">
    <property type="entry name" value="Homodimeric domain of signal transducing histidine kinase"/>
    <property type="match status" value="1"/>
</dbReference>
<evidence type="ECO:0000256" key="5">
    <source>
        <dbReference type="ARBA" id="ARBA00022777"/>
    </source>
</evidence>
<dbReference type="NCBIfam" id="TIGR00229">
    <property type="entry name" value="sensory_box"/>
    <property type="match status" value="2"/>
</dbReference>
<dbReference type="STRING" id="1302690.BUE76_07595"/>
<dbReference type="Pfam" id="PF08448">
    <property type="entry name" value="PAS_4"/>
    <property type="match status" value="1"/>
</dbReference>
<dbReference type="SUPFAM" id="SSF55874">
    <property type="entry name" value="ATPase domain of HSP90 chaperone/DNA topoisomerase II/histidine kinase"/>
    <property type="match status" value="1"/>
</dbReference>
<dbReference type="Gene3D" id="1.10.287.130">
    <property type="match status" value="1"/>
</dbReference>
<gene>
    <name evidence="9" type="ORF">SAMN05444008_10922</name>
</gene>
<evidence type="ECO:0000313" key="10">
    <source>
        <dbReference type="Proteomes" id="UP000184368"/>
    </source>
</evidence>
<proteinExistence type="predicted"/>
<dbReference type="InterPro" id="IPR013656">
    <property type="entry name" value="PAS_4"/>
</dbReference>
<keyword evidence="5" id="KW-0418">Kinase</keyword>
<dbReference type="Proteomes" id="UP000184368">
    <property type="component" value="Unassembled WGS sequence"/>
</dbReference>
<dbReference type="InterPro" id="IPR036097">
    <property type="entry name" value="HisK_dim/P_sf"/>
</dbReference>
<dbReference type="PRINTS" id="PR00344">
    <property type="entry name" value="BCTRLSENSOR"/>
</dbReference>
<feature type="domain" description="Histidine kinase" evidence="6">
    <location>
        <begin position="616"/>
        <end position="843"/>
    </location>
</feature>
<dbReference type="RefSeq" id="WP_158069938.1">
    <property type="nucleotide sequence ID" value="NZ_FQUO01000009.1"/>
</dbReference>
<dbReference type="InterPro" id="IPR004358">
    <property type="entry name" value="Sig_transdc_His_kin-like_C"/>
</dbReference>
<feature type="domain" description="PAS" evidence="7">
    <location>
        <begin position="328"/>
        <end position="400"/>
    </location>
</feature>
<organism evidence="9 10">
    <name type="scientific">Cnuella takakiae</name>
    <dbReference type="NCBI Taxonomy" id="1302690"/>
    <lineage>
        <taxon>Bacteria</taxon>
        <taxon>Pseudomonadati</taxon>
        <taxon>Bacteroidota</taxon>
        <taxon>Chitinophagia</taxon>
        <taxon>Chitinophagales</taxon>
        <taxon>Chitinophagaceae</taxon>
        <taxon>Cnuella</taxon>
    </lineage>
</organism>
<dbReference type="PANTHER" id="PTHR43304">
    <property type="entry name" value="PHYTOCHROME-LIKE PROTEIN CPH1"/>
    <property type="match status" value="1"/>
</dbReference>